<gene>
    <name evidence="1" type="ORF">EVAR_85455_1</name>
</gene>
<dbReference type="AlphaFoldDB" id="A0A4C1WL66"/>
<sequence length="156" mass="16398">MSAYRGGRNVAAVTSAAAVVLSPRRVAGLRTGYVSRLNRNSCYAATVTSVGKTDPYFSEFFSCGTLRNKASVYCKLFDFDFRKDPPSGGRVLIKWAVHFARSTPKCTHSIRAAVTCAVPEAAITAAVGAGAGLRPAGVTAPGAFGNRLATRRGAHN</sequence>
<protein>
    <submittedName>
        <fullName evidence="1">Uncharacterized protein</fullName>
    </submittedName>
</protein>
<accession>A0A4C1WL66</accession>
<name>A0A4C1WL66_EUMVA</name>
<comment type="caution">
    <text evidence="1">The sequence shown here is derived from an EMBL/GenBank/DDBJ whole genome shotgun (WGS) entry which is preliminary data.</text>
</comment>
<evidence type="ECO:0000313" key="1">
    <source>
        <dbReference type="EMBL" id="GBP51242.1"/>
    </source>
</evidence>
<dbReference type="Proteomes" id="UP000299102">
    <property type="component" value="Unassembled WGS sequence"/>
</dbReference>
<organism evidence="1 2">
    <name type="scientific">Eumeta variegata</name>
    <name type="common">Bagworm moth</name>
    <name type="synonym">Eumeta japonica</name>
    <dbReference type="NCBI Taxonomy" id="151549"/>
    <lineage>
        <taxon>Eukaryota</taxon>
        <taxon>Metazoa</taxon>
        <taxon>Ecdysozoa</taxon>
        <taxon>Arthropoda</taxon>
        <taxon>Hexapoda</taxon>
        <taxon>Insecta</taxon>
        <taxon>Pterygota</taxon>
        <taxon>Neoptera</taxon>
        <taxon>Endopterygota</taxon>
        <taxon>Lepidoptera</taxon>
        <taxon>Glossata</taxon>
        <taxon>Ditrysia</taxon>
        <taxon>Tineoidea</taxon>
        <taxon>Psychidae</taxon>
        <taxon>Oiketicinae</taxon>
        <taxon>Eumeta</taxon>
    </lineage>
</organism>
<evidence type="ECO:0000313" key="2">
    <source>
        <dbReference type="Proteomes" id="UP000299102"/>
    </source>
</evidence>
<proteinExistence type="predicted"/>
<reference evidence="1 2" key="1">
    <citation type="journal article" date="2019" name="Commun. Biol.">
        <title>The bagworm genome reveals a unique fibroin gene that provides high tensile strength.</title>
        <authorList>
            <person name="Kono N."/>
            <person name="Nakamura H."/>
            <person name="Ohtoshi R."/>
            <person name="Tomita M."/>
            <person name="Numata K."/>
            <person name="Arakawa K."/>
        </authorList>
    </citation>
    <scope>NUCLEOTIDE SEQUENCE [LARGE SCALE GENOMIC DNA]</scope>
</reference>
<keyword evidence="2" id="KW-1185">Reference proteome</keyword>
<dbReference type="EMBL" id="BGZK01000577">
    <property type="protein sequence ID" value="GBP51242.1"/>
    <property type="molecule type" value="Genomic_DNA"/>
</dbReference>